<dbReference type="EMBL" id="LPWF01000005">
    <property type="protein sequence ID" value="ODS01584.1"/>
    <property type="molecule type" value="Genomic_DNA"/>
</dbReference>
<evidence type="ECO:0000256" key="4">
    <source>
        <dbReference type="ARBA" id="ARBA00022475"/>
    </source>
</evidence>
<evidence type="ECO:0000313" key="10">
    <source>
        <dbReference type="EMBL" id="ODS01584.1"/>
    </source>
</evidence>
<dbReference type="InterPro" id="IPR047817">
    <property type="entry name" value="ABC2_TM_bact-type"/>
</dbReference>
<keyword evidence="6 8" id="KW-1133">Transmembrane helix</keyword>
<evidence type="ECO:0000256" key="7">
    <source>
        <dbReference type="ARBA" id="ARBA00023136"/>
    </source>
</evidence>
<sequence length="373" mass="40893">MRLGHIWYLGIKELRSLARDRGMLVLIVYAFTLAIYASATAIPETLNRAQIAIVDEDRSPLSMRIASAFYPPYFATPKMIDHAEMDNRLDAGLDTFALDIPPDFQRDLLDGRQPTIQLNVDATRMSQAFTGSGHINTILNDEVRAFAQRYRDVYEPPVGLTLRARFNPELKEAWFGAIMEVINNVTLLAIVLTGAALIREREHGTVEHLLVMPVTPFEIMTSKVWAMGVVVLVACAVALTFVVQGLLEVPIQGSIALFLVAAALQLFATTSMGIFLATVARSMPQFGLLLILVLLPLEMLSGGTTPRESMPEAVQNLMLAAPNTHFVIAAKAILFRGAGLDVVWPQFLALAIIGAILFGIALMRFRSTIGTMA</sequence>
<feature type="transmembrane region" description="Helical" evidence="8">
    <location>
        <begin position="224"/>
        <end position="243"/>
    </location>
</feature>
<dbReference type="STRING" id="1774969.AUC69_06360"/>
<feature type="transmembrane region" description="Helical" evidence="8">
    <location>
        <begin position="347"/>
        <end position="365"/>
    </location>
</feature>
<dbReference type="Gene3D" id="3.40.1710.10">
    <property type="entry name" value="abc type-2 transporter like domain"/>
    <property type="match status" value="1"/>
</dbReference>
<evidence type="ECO:0000256" key="5">
    <source>
        <dbReference type="ARBA" id="ARBA00022692"/>
    </source>
</evidence>
<evidence type="ECO:0000313" key="11">
    <source>
        <dbReference type="Proteomes" id="UP000094472"/>
    </source>
</evidence>
<keyword evidence="4" id="KW-1003">Cell membrane</keyword>
<gene>
    <name evidence="10" type="ORF">AUC69_06360</name>
</gene>
<dbReference type="Pfam" id="PF12698">
    <property type="entry name" value="ABC2_membrane_3"/>
    <property type="match status" value="1"/>
</dbReference>
<dbReference type="AlphaFoldDB" id="A0A1E3W717"/>
<dbReference type="PANTHER" id="PTHR30294:SF47">
    <property type="entry name" value="INNER MEMBRANE TRANSPORT PERMEASE YHHJ"/>
    <property type="match status" value="1"/>
</dbReference>
<keyword evidence="5 8" id="KW-0812">Transmembrane</keyword>
<dbReference type="PANTHER" id="PTHR30294">
    <property type="entry name" value="MEMBRANE COMPONENT OF ABC TRANSPORTER YHHJ-RELATED"/>
    <property type="match status" value="1"/>
</dbReference>
<comment type="subcellular location">
    <subcellularLocation>
        <location evidence="1">Cell membrane</location>
        <topology evidence="1">Multi-pass membrane protein</topology>
    </subcellularLocation>
</comment>
<evidence type="ECO:0000256" key="1">
    <source>
        <dbReference type="ARBA" id="ARBA00004651"/>
    </source>
</evidence>
<evidence type="ECO:0000256" key="3">
    <source>
        <dbReference type="ARBA" id="ARBA00022448"/>
    </source>
</evidence>
<dbReference type="PROSITE" id="PS51012">
    <property type="entry name" value="ABC_TM2"/>
    <property type="match status" value="1"/>
</dbReference>
<feature type="domain" description="ABC transmembrane type-2" evidence="9">
    <location>
        <begin position="132"/>
        <end position="368"/>
    </location>
</feature>
<comment type="caution">
    <text evidence="10">The sequence shown here is derived from an EMBL/GenBank/DDBJ whole genome shotgun (WGS) entry which is preliminary data.</text>
</comment>
<evidence type="ECO:0000256" key="2">
    <source>
        <dbReference type="ARBA" id="ARBA00007783"/>
    </source>
</evidence>
<evidence type="ECO:0000259" key="9">
    <source>
        <dbReference type="PROSITE" id="PS51012"/>
    </source>
</evidence>
<proteinExistence type="inferred from homology"/>
<organism evidence="10 11">
    <name type="scientific">Methyloceanibacter superfactus</name>
    <dbReference type="NCBI Taxonomy" id="1774969"/>
    <lineage>
        <taxon>Bacteria</taxon>
        <taxon>Pseudomonadati</taxon>
        <taxon>Pseudomonadota</taxon>
        <taxon>Alphaproteobacteria</taxon>
        <taxon>Hyphomicrobiales</taxon>
        <taxon>Hyphomicrobiaceae</taxon>
        <taxon>Methyloceanibacter</taxon>
    </lineage>
</organism>
<dbReference type="GO" id="GO:0005886">
    <property type="term" value="C:plasma membrane"/>
    <property type="evidence" value="ECO:0007669"/>
    <property type="project" value="UniProtKB-SubCell"/>
</dbReference>
<keyword evidence="3" id="KW-0813">Transport</keyword>
<feature type="transmembrane region" description="Helical" evidence="8">
    <location>
        <begin position="286"/>
        <end position="305"/>
    </location>
</feature>
<dbReference type="GO" id="GO:0140359">
    <property type="term" value="F:ABC-type transporter activity"/>
    <property type="evidence" value="ECO:0007669"/>
    <property type="project" value="InterPro"/>
</dbReference>
<evidence type="ECO:0000256" key="6">
    <source>
        <dbReference type="ARBA" id="ARBA00022989"/>
    </source>
</evidence>
<accession>A0A1E3W717</accession>
<dbReference type="InterPro" id="IPR051449">
    <property type="entry name" value="ABC-2_transporter_component"/>
</dbReference>
<comment type="similarity">
    <text evidence="2">Belongs to the ABC-2 integral membrane protein family.</text>
</comment>
<reference evidence="10 11" key="1">
    <citation type="journal article" date="2016" name="Environ. Microbiol.">
        <title>New Methyloceanibacter diversity from North Sea sediments includes methanotroph containing solely the soluble methane monooxygenase.</title>
        <authorList>
            <person name="Vekeman B."/>
            <person name="Kerckhof F.M."/>
            <person name="Cremers G."/>
            <person name="de Vos P."/>
            <person name="Vandamme P."/>
            <person name="Boon N."/>
            <person name="Op den Camp H.J."/>
            <person name="Heylen K."/>
        </authorList>
    </citation>
    <scope>NUCLEOTIDE SEQUENCE [LARGE SCALE GENOMIC DNA]</scope>
    <source>
        <strain evidence="10 11">R-67175</strain>
    </source>
</reference>
<name>A0A1E3W717_9HYPH</name>
<keyword evidence="11" id="KW-1185">Reference proteome</keyword>
<dbReference type="InterPro" id="IPR013525">
    <property type="entry name" value="ABC2_TM"/>
</dbReference>
<feature type="transmembrane region" description="Helical" evidence="8">
    <location>
        <begin position="22"/>
        <end position="42"/>
    </location>
</feature>
<keyword evidence="7 8" id="KW-0472">Membrane</keyword>
<protein>
    <recommendedName>
        <fullName evidence="9">ABC transmembrane type-2 domain-containing protein</fullName>
    </recommendedName>
</protein>
<dbReference type="Proteomes" id="UP000094472">
    <property type="component" value="Unassembled WGS sequence"/>
</dbReference>
<feature type="transmembrane region" description="Helical" evidence="8">
    <location>
        <begin position="255"/>
        <end position="280"/>
    </location>
</feature>
<dbReference type="OrthoDB" id="9784671at2"/>
<dbReference type="RefSeq" id="WP_069440738.1">
    <property type="nucleotide sequence ID" value="NZ_LPWF01000005.1"/>
</dbReference>
<evidence type="ECO:0000256" key="8">
    <source>
        <dbReference type="SAM" id="Phobius"/>
    </source>
</evidence>
<feature type="transmembrane region" description="Helical" evidence="8">
    <location>
        <begin position="173"/>
        <end position="198"/>
    </location>
</feature>